<evidence type="ECO:0000313" key="10">
    <source>
        <dbReference type="EMBL" id="OKY77616.1"/>
    </source>
</evidence>
<comment type="similarity">
    <text evidence="2">Belongs to the MGMT family.</text>
</comment>
<dbReference type="SUPFAM" id="SSF46767">
    <property type="entry name" value="Methylated DNA-protein cysteine methyltransferase, C-terminal domain"/>
    <property type="match status" value="1"/>
</dbReference>
<accession>A0A1Q6DTD3</accession>
<dbReference type="PANTHER" id="PTHR10815:SF13">
    <property type="entry name" value="METHYLATED-DNA--PROTEIN-CYSTEINE METHYLTRANSFERASE"/>
    <property type="match status" value="1"/>
</dbReference>
<keyword evidence="7" id="KW-0234">DNA repair</keyword>
<dbReference type="GO" id="GO:0032259">
    <property type="term" value="P:methylation"/>
    <property type="evidence" value="ECO:0007669"/>
    <property type="project" value="UniProtKB-KW"/>
</dbReference>
<evidence type="ECO:0000259" key="9">
    <source>
        <dbReference type="Pfam" id="PF01035"/>
    </source>
</evidence>
<dbReference type="NCBIfam" id="TIGR00589">
    <property type="entry name" value="ogt"/>
    <property type="match status" value="1"/>
</dbReference>
<evidence type="ECO:0000256" key="8">
    <source>
        <dbReference type="ARBA" id="ARBA00049348"/>
    </source>
</evidence>
<dbReference type="CDD" id="cd06445">
    <property type="entry name" value="ATase"/>
    <property type="match status" value="1"/>
</dbReference>
<dbReference type="InParanoid" id="A0A1Q6DTD3"/>
<comment type="caution">
    <text evidence="10">The sequence shown here is derived from an EMBL/GenBank/DDBJ whole genome shotgun (WGS) entry which is preliminary data.</text>
</comment>
<dbReference type="Pfam" id="PF01035">
    <property type="entry name" value="DNA_binding_1"/>
    <property type="match status" value="1"/>
</dbReference>
<keyword evidence="5" id="KW-0808">Transferase</keyword>
<keyword evidence="6" id="KW-0227">DNA damage</keyword>
<evidence type="ECO:0000256" key="3">
    <source>
        <dbReference type="ARBA" id="ARBA00011918"/>
    </source>
</evidence>
<dbReference type="FunFam" id="1.10.10.10:FF:000214">
    <property type="entry name" value="Methylated-DNA--protein-cysteine methyltransferase"/>
    <property type="match status" value="1"/>
</dbReference>
<evidence type="ECO:0000313" key="11">
    <source>
        <dbReference type="Proteomes" id="UP000185744"/>
    </source>
</evidence>
<dbReference type="EC" id="2.1.1.63" evidence="3"/>
<dbReference type="GO" id="GO:0006281">
    <property type="term" value="P:DNA repair"/>
    <property type="evidence" value="ECO:0007669"/>
    <property type="project" value="UniProtKB-KW"/>
</dbReference>
<dbReference type="GO" id="GO:0003908">
    <property type="term" value="F:methylated-DNA-[protein]-cysteine S-methyltransferase activity"/>
    <property type="evidence" value="ECO:0007669"/>
    <property type="project" value="UniProtKB-EC"/>
</dbReference>
<dbReference type="PANTHER" id="PTHR10815">
    <property type="entry name" value="METHYLATED-DNA--PROTEIN-CYSTEINE METHYLTRANSFERASE"/>
    <property type="match status" value="1"/>
</dbReference>
<dbReference type="AlphaFoldDB" id="A0A1Q6DTD3"/>
<keyword evidence="11" id="KW-1185">Reference proteome</keyword>
<dbReference type="Proteomes" id="UP000185744">
    <property type="component" value="Unassembled WGS sequence"/>
</dbReference>
<reference evidence="10" key="1">
    <citation type="submission" date="2016-12" db="EMBL/GenBank/DDBJ databases">
        <title>Discovery of methanogenic haloarchaea.</title>
        <authorList>
            <person name="Sorokin D.Y."/>
            <person name="Makarova K.S."/>
            <person name="Abbas B."/>
            <person name="Ferrer M."/>
            <person name="Golyshin P.N."/>
        </authorList>
    </citation>
    <scope>NUCLEOTIDE SEQUENCE [LARGE SCALE GENOMIC DNA]</scope>
    <source>
        <strain evidence="10">HMET1</strain>
    </source>
</reference>
<evidence type="ECO:0000256" key="2">
    <source>
        <dbReference type="ARBA" id="ARBA00008711"/>
    </source>
</evidence>
<organism evidence="10 11">
    <name type="scientific">Methanohalarchaeum thermophilum</name>
    <dbReference type="NCBI Taxonomy" id="1903181"/>
    <lineage>
        <taxon>Archaea</taxon>
        <taxon>Methanobacteriati</taxon>
        <taxon>Methanobacteriota</taxon>
        <taxon>Methanonatronarchaeia</taxon>
        <taxon>Methanonatronarchaeales</taxon>
        <taxon>Methanonatronarchaeaceae</taxon>
        <taxon>Candidatus Methanohalarchaeum</taxon>
    </lineage>
</organism>
<keyword evidence="4 10" id="KW-0489">Methyltransferase</keyword>
<dbReference type="STRING" id="1903181.BTN85_0084"/>
<dbReference type="Gene3D" id="1.10.10.10">
    <property type="entry name" value="Winged helix-like DNA-binding domain superfamily/Winged helix DNA-binding domain"/>
    <property type="match status" value="1"/>
</dbReference>
<dbReference type="EMBL" id="MSDW01000001">
    <property type="protein sequence ID" value="OKY77616.1"/>
    <property type="molecule type" value="Genomic_DNA"/>
</dbReference>
<dbReference type="FunCoup" id="A0A1Q6DTD3">
    <property type="interactions" value="3"/>
</dbReference>
<comment type="catalytic activity">
    <reaction evidence="1">
        <text>a 4-O-methyl-thymidine in DNA + L-cysteinyl-[protein] = a thymidine in DNA + S-methyl-L-cysteinyl-[protein]</text>
        <dbReference type="Rhea" id="RHEA:53428"/>
        <dbReference type="Rhea" id="RHEA-COMP:10131"/>
        <dbReference type="Rhea" id="RHEA-COMP:10132"/>
        <dbReference type="Rhea" id="RHEA-COMP:13555"/>
        <dbReference type="Rhea" id="RHEA-COMP:13556"/>
        <dbReference type="ChEBI" id="CHEBI:29950"/>
        <dbReference type="ChEBI" id="CHEBI:82612"/>
        <dbReference type="ChEBI" id="CHEBI:137386"/>
        <dbReference type="ChEBI" id="CHEBI:137387"/>
        <dbReference type="EC" id="2.1.1.63"/>
    </reaction>
</comment>
<name>A0A1Q6DTD3_METT1</name>
<dbReference type="InterPro" id="IPR036217">
    <property type="entry name" value="MethylDNA_cys_MeTrfase_DNAb"/>
</dbReference>
<evidence type="ECO:0000256" key="4">
    <source>
        <dbReference type="ARBA" id="ARBA00022603"/>
    </source>
</evidence>
<evidence type="ECO:0000256" key="7">
    <source>
        <dbReference type="ARBA" id="ARBA00023204"/>
    </source>
</evidence>
<feature type="domain" description="Methylated-DNA-[protein]-cysteine S-methyltransferase DNA binding" evidence="9">
    <location>
        <begin position="72"/>
        <end position="149"/>
    </location>
</feature>
<evidence type="ECO:0000256" key="1">
    <source>
        <dbReference type="ARBA" id="ARBA00001286"/>
    </source>
</evidence>
<gene>
    <name evidence="10" type="ORF">BTN85_0084</name>
</gene>
<dbReference type="InterPro" id="IPR014048">
    <property type="entry name" value="MethylDNA_cys_MeTrfase_DNA-bd"/>
</dbReference>
<protein>
    <recommendedName>
        <fullName evidence="3">methylated-DNA--[protein]-cysteine S-methyltransferase</fullName>
        <ecNumber evidence="3">2.1.1.63</ecNumber>
    </recommendedName>
</protein>
<proteinExistence type="inferred from homology"/>
<comment type="catalytic activity">
    <reaction evidence="8">
        <text>a 6-O-methyl-2'-deoxyguanosine in DNA + L-cysteinyl-[protein] = S-methyl-L-cysteinyl-[protein] + a 2'-deoxyguanosine in DNA</text>
        <dbReference type="Rhea" id="RHEA:24000"/>
        <dbReference type="Rhea" id="RHEA-COMP:10131"/>
        <dbReference type="Rhea" id="RHEA-COMP:10132"/>
        <dbReference type="Rhea" id="RHEA-COMP:11367"/>
        <dbReference type="Rhea" id="RHEA-COMP:11368"/>
        <dbReference type="ChEBI" id="CHEBI:29950"/>
        <dbReference type="ChEBI" id="CHEBI:82612"/>
        <dbReference type="ChEBI" id="CHEBI:85445"/>
        <dbReference type="ChEBI" id="CHEBI:85448"/>
        <dbReference type="EC" id="2.1.1.63"/>
    </reaction>
</comment>
<sequence>METIRFKKYMFTITANSKVKSIRVKNTKSKLGLNEKDKNSIEKRLKNKLRQYFSGKYVELNEEVDLSDLTSFESRVLLEIRKISYGELIGYGELAENIGKPNAIRAVGIALNKNPAPIVIPCHRVVSKNGLGGYKYSNNLKKALIRIESEISRF</sequence>
<dbReference type="InterPro" id="IPR036388">
    <property type="entry name" value="WH-like_DNA-bd_sf"/>
</dbReference>
<dbReference type="InterPro" id="IPR001497">
    <property type="entry name" value="MethylDNA_cys_MeTrfase_AS"/>
</dbReference>
<dbReference type="PROSITE" id="PS00374">
    <property type="entry name" value="MGMT"/>
    <property type="match status" value="1"/>
</dbReference>
<evidence type="ECO:0000256" key="5">
    <source>
        <dbReference type="ARBA" id="ARBA00022679"/>
    </source>
</evidence>
<evidence type="ECO:0000256" key="6">
    <source>
        <dbReference type="ARBA" id="ARBA00022763"/>
    </source>
</evidence>